<dbReference type="Proteomes" id="UP000484076">
    <property type="component" value="Unassembled WGS sequence"/>
</dbReference>
<dbReference type="GO" id="GO:0015385">
    <property type="term" value="F:sodium:proton antiporter activity"/>
    <property type="evidence" value="ECO:0007669"/>
    <property type="project" value="TreeGrafter"/>
</dbReference>
<dbReference type="PANTHER" id="PTHR34703:SF1">
    <property type="entry name" value="ANTIPORTER SUBUNIT MNHG2-RELATED"/>
    <property type="match status" value="1"/>
</dbReference>
<accession>A0A8X8GZG4</accession>
<reference evidence="2" key="1">
    <citation type="submission" date="2020-05" db="EMBL/GenBank/DDBJ databases">
        <title>Fertoebacter nigrum gen. nov., sp. nov., a new member of the family Rhodobacteraceae.</title>
        <authorList>
            <person name="Szuroczki S."/>
            <person name="Abbaszade G."/>
            <person name="Buni D."/>
            <person name="Schumann P."/>
            <person name="Toth E."/>
        </authorList>
    </citation>
    <scope>NUCLEOTIDE SEQUENCE</scope>
    <source>
        <strain evidence="2">RG-N-1a</strain>
    </source>
</reference>
<feature type="transmembrane region" description="Helical" evidence="1">
    <location>
        <begin position="6"/>
        <end position="28"/>
    </location>
</feature>
<keyword evidence="3" id="KW-1185">Reference proteome</keyword>
<protein>
    <submittedName>
        <fullName evidence="2">Na+/H+ antiporter subunit G</fullName>
    </submittedName>
</protein>
<name>A0A8X8GZG4_9RHOB</name>
<dbReference type="RefSeq" id="WP_174539395.1">
    <property type="nucleotide sequence ID" value="NZ_WHUT02000004.1"/>
</dbReference>
<dbReference type="NCBIfam" id="TIGR01300">
    <property type="entry name" value="CPA3_mnhG_phaG"/>
    <property type="match status" value="1"/>
</dbReference>
<keyword evidence="1" id="KW-1133">Transmembrane helix</keyword>
<feature type="transmembrane region" description="Helical" evidence="1">
    <location>
        <begin position="67"/>
        <end position="88"/>
    </location>
</feature>
<dbReference type="Pfam" id="PF03334">
    <property type="entry name" value="PhaG_MnhG_YufB"/>
    <property type="match status" value="1"/>
</dbReference>
<dbReference type="AlphaFoldDB" id="A0A8X8GZG4"/>
<organism evidence="2 3">
    <name type="scientific">Fertoeibacter niger</name>
    <dbReference type="NCBI Taxonomy" id="2656921"/>
    <lineage>
        <taxon>Bacteria</taxon>
        <taxon>Pseudomonadati</taxon>
        <taxon>Pseudomonadota</taxon>
        <taxon>Alphaproteobacteria</taxon>
        <taxon>Rhodobacterales</taxon>
        <taxon>Paracoccaceae</taxon>
        <taxon>Fertoeibacter</taxon>
    </lineage>
</organism>
<sequence length="135" mass="14163">MPLIAEIAISVLLVVAGLFGLVGSYGLLRLPDAMTRLHAPTKATTVGVGGVLLASMLYFAVNGSVSWHELLIALFLFLTAPITANLVAKAHMHREMSQGELPDSDTGRVWATFERPGAPIAPVLTSAAPVESAKS</sequence>
<comment type="caution">
    <text evidence="2">The sequence shown here is derived from an EMBL/GenBank/DDBJ whole genome shotgun (WGS) entry which is preliminary data.</text>
</comment>
<evidence type="ECO:0000313" key="2">
    <source>
        <dbReference type="EMBL" id="NUB44261.1"/>
    </source>
</evidence>
<dbReference type="EMBL" id="WHUT02000004">
    <property type="protein sequence ID" value="NUB44261.1"/>
    <property type="molecule type" value="Genomic_DNA"/>
</dbReference>
<proteinExistence type="predicted"/>
<dbReference type="InterPro" id="IPR005133">
    <property type="entry name" value="PhaG_MnhG_YufB"/>
</dbReference>
<keyword evidence="1" id="KW-0812">Transmembrane</keyword>
<dbReference type="NCBIfam" id="NF009316">
    <property type="entry name" value="PRK12674.1-5"/>
    <property type="match status" value="1"/>
</dbReference>
<feature type="transmembrane region" description="Helical" evidence="1">
    <location>
        <begin position="40"/>
        <end position="61"/>
    </location>
</feature>
<keyword evidence="1" id="KW-0472">Membrane</keyword>
<evidence type="ECO:0000313" key="3">
    <source>
        <dbReference type="Proteomes" id="UP000484076"/>
    </source>
</evidence>
<dbReference type="PANTHER" id="PTHR34703">
    <property type="entry name" value="ANTIPORTER SUBUNIT MNHG2-RELATED"/>
    <property type="match status" value="1"/>
</dbReference>
<evidence type="ECO:0000256" key="1">
    <source>
        <dbReference type="SAM" id="Phobius"/>
    </source>
</evidence>
<gene>
    <name evidence="2" type="ORF">GEU84_007695</name>
</gene>